<organism evidence="1">
    <name type="scientific">marine metagenome</name>
    <dbReference type="NCBI Taxonomy" id="408172"/>
    <lineage>
        <taxon>unclassified sequences</taxon>
        <taxon>metagenomes</taxon>
        <taxon>ecological metagenomes</taxon>
    </lineage>
</organism>
<proteinExistence type="predicted"/>
<accession>A0A382BQP1</accession>
<evidence type="ECO:0000313" key="1">
    <source>
        <dbReference type="EMBL" id="SVB15722.1"/>
    </source>
</evidence>
<name>A0A382BQP1_9ZZZZ</name>
<reference evidence="1" key="1">
    <citation type="submission" date="2018-05" db="EMBL/GenBank/DDBJ databases">
        <authorList>
            <person name="Lanie J.A."/>
            <person name="Ng W.-L."/>
            <person name="Kazmierczak K.M."/>
            <person name="Andrzejewski T.M."/>
            <person name="Davidsen T.M."/>
            <person name="Wayne K.J."/>
            <person name="Tettelin H."/>
            <person name="Glass J.I."/>
            <person name="Rusch D."/>
            <person name="Podicherti R."/>
            <person name="Tsui H.-C.T."/>
            <person name="Winkler M.E."/>
        </authorList>
    </citation>
    <scope>NUCLEOTIDE SEQUENCE</scope>
</reference>
<dbReference type="AlphaFoldDB" id="A0A382BQP1"/>
<sequence length="151" mass="15630">MIWVLVAVGVLLVVAIGLFAVGGAVHRTEGELAPAVFEVHDAVDWIAERLPEEAASRLTYDDVVLLAGWWLEYVATQGLASEHGQELGGADAGGAPADDDAAVDHVVARALDVPEEQGGALDPVAVVVALDLLGVYLREMGAIGGPVGDRD</sequence>
<dbReference type="EMBL" id="UINC01030778">
    <property type="protein sequence ID" value="SVB15722.1"/>
    <property type="molecule type" value="Genomic_DNA"/>
</dbReference>
<gene>
    <name evidence="1" type="ORF">METZ01_LOCUS168576</name>
</gene>
<protein>
    <submittedName>
        <fullName evidence="1">Uncharacterized protein</fullName>
    </submittedName>
</protein>